<reference evidence="1 2" key="1">
    <citation type="submission" date="2018-06" db="EMBL/GenBank/DDBJ databases">
        <title>A transcriptomic atlas of mushroom development highlights an independent origin of complex multicellularity.</title>
        <authorList>
            <consortium name="DOE Joint Genome Institute"/>
            <person name="Krizsan K."/>
            <person name="Almasi E."/>
            <person name="Merenyi Z."/>
            <person name="Sahu N."/>
            <person name="Viragh M."/>
            <person name="Koszo T."/>
            <person name="Mondo S."/>
            <person name="Kiss B."/>
            <person name="Balint B."/>
            <person name="Kues U."/>
            <person name="Barry K."/>
            <person name="Hegedus J.C."/>
            <person name="Henrissat B."/>
            <person name="Johnson J."/>
            <person name="Lipzen A."/>
            <person name="Ohm R."/>
            <person name="Nagy I."/>
            <person name="Pangilinan J."/>
            <person name="Yan J."/>
            <person name="Xiong Y."/>
            <person name="Grigoriev I.V."/>
            <person name="Hibbett D.S."/>
            <person name="Nagy L.G."/>
        </authorList>
    </citation>
    <scope>NUCLEOTIDE SEQUENCE [LARGE SCALE GENOMIC DNA]</scope>
    <source>
        <strain evidence="1 2">SZMC22713</strain>
    </source>
</reference>
<accession>A0A4Y7PNZ2</accession>
<dbReference type="EMBL" id="ML170249">
    <property type="protein sequence ID" value="TDL16200.1"/>
    <property type="molecule type" value="Genomic_DNA"/>
</dbReference>
<gene>
    <name evidence="1" type="ORF">BD410DRAFT_795608</name>
</gene>
<organism evidence="1 2">
    <name type="scientific">Rickenella mellea</name>
    <dbReference type="NCBI Taxonomy" id="50990"/>
    <lineage>
        <taxon>Eukaryota</taxon>
        <taxon>Fungi</taxon>
        <taxon>Dikarya</taxon>
        <taxon>Basidiomycota</taxon>
        <taxon>Agaricomycotina</taxon>
        <taxon>Agaricomycetes</taxon>
        <taxon>Hymenochaetales</taxon>
        <taxon>Rickenellaceae</taxon>
        <taxon>Rickenella</taxon>
    </lineage>
</organism>
<proteinExistence type="predicted"/>
<dbReference type="PANTHER" id="PTHR38926">
    <property type="entry name" value="F-BOX DOMAIN CONTAINING PROTEIN, EXPRESSED"/>
    <property type="match status" value="1"/>
</dbReference>
<dbReference type="VEuPathDB" id="FungiDB:BD410DRAFT_795608"/>
<dbReference type="InterPro" id="IPR032675">
    <property type="entry name" value="LRR_dom_sf"/>
</dbReference>
<dbReference type="AlphaFoldDB" id="A0A4Y7PNZ2"/>
<name>A0A4Y7PNZ2_9AGAM</name>
<protein>
    <submittedName>
        <fullName evidence="1">Uncharacterized protein</fullName>
    </submittedName>
</protein>
<evidence type="ECO:0000313" key="1">
    <source>
        <dbReference type="EMBL" id="TDL16200.1"/>
    </source>
</evidence>
<dbReference type="SUPFAM" id="SSF52047">
    <property type="entry name" value="RNI-like"/>
    <property type="match status" value="1"/>
</dbReference>
<dbReference type="PANTHER" id="PTHR38926:SF5">
    <property type="entry name" value="F-BOX AND LEUCINE-RICH REPEAT PROTEIN 6"/>
    <property type="match status" value="1"/>
</dbReference>
<keyword evidence="2" id="KW-1185">Reference proteome</keyword>
<dbReference type="Proteomes" id="UP000294933">
    <property type="component" value="Unassembled WGS sequence"/>
</dbReference>
<sequence>MTRRSRKTSSSLSSQPGPIQRAPVEILSNIFVHCLPVDRYAIPVNDRAPINVSSVCKQWREIAIRIPLLWCGIEIRGVYKALCPHILETWISRSKILGFSFQLLPGKYPRLEDEPPVDVALDVLIRHSPQWVSLEVCMSRARVARLMSVVPHHTPLLRELHLFDSDIPHPLHLDLSAPLKYLRHLSMNADATFNGGDMLLNLRTLSLSSVHSTVVVSSLAYCPRLEELVVHFNGAPHQHLATSIPPAANITLPCLRILKIRRESFDSETVERVIQLLDALLVPRLRSLSLLADSSDPTPQLWDSLLRFFQIQEFPLENFEIRNSLQFPTNISILLHHLPGLKYLGFDVQWVDQVVPAIFPDPQKGTRHCPKLRTVQLLWLNKCGQVGPLLSAIQPWLGAEDEPSMTTCQSAYVIVLLMNYYPLFDKLNACPGVEVITQQLWLQRQEHDFYTMLGSDACSSSRSLAKVY</sequence>
<evidence type="ECO:0000313" key="2">
    <source>
        <dbReference type="Proteomes" id="UP000294933"/>
    </source>
</evidence>
<dbReference type="Gene3D" id="3.80.10.10">
    <property type="entry name" value="Ribonuclease Inhibitor"/>
    <property type="match status" value="1"/>
</dbReference>
<dbReference type="STRING" id="50990.A0A4Y7PNZ2"/>
<dbReference type="Gene3D" id="1.20.1280.50">
    <property type="match status" value="1"/>
</dbReference>
<dbReference type="OrthoDB" id="2269034at2759"/>